<evidence type="ECO:0000313" key="5">
    <source>
        <dbReference type="Proteomes" id="UP001334248"/>
    </source>
</evidence>
<dbReference type="GeneID" id="89997899"/>
<evidence type="ECO:0000259" key="3">
    <source>
        <dbReference type="Pfam" id="PF25053"/>
    </source>
</evidence>
<accession>A0ABR0RT75</accession>
<reference evidence="4 5" key="1">
    <citation type="journal article" date="2023" name="Res Sq">
        <title>Genomic and morphological characterization of Knufia obscura isolated from the Mars 2020 spacecraft assembly facility.</title>
        <authorList>
            <person name="Chander A.M."/>
            <person name="Teixeira M.M."/>
            <person name="Singh N.K."/>
            <person name="Williams M.P."/>
            <person name="Parker C.W."/>
            <person name="Leo P."/>
            <person name="Stajich J.E."/>
            <person name="Torok T."/>
            <person name="Tighe S."/>
            <person name="Mason C.E."/>
            <person name="Venkateswaran K."/>
        </authorList>
    </citation>
    <scope>NUCLEOTIDE SEQUENCE [LARGE SCALE GENOMIC DNA]</scope>
    <source>
        <strain evidence="4 5">CCFEE 5817</strain>
    </source>
</reference>
<feature type="domain" description="Nephrocystin 3-like N-terminal" evidence="2">
    <location>
        <begin position="98"/>
        <end position="272"/>
    </location>
</feature>
<dbReference type="InterPro" id="IPR027417">
    <property type="entry name" value="P-loop_NTPase"/>
</dbReference>
<dbReference type="Gene3D" id="3.40.50.300">
    <property type="entry name" value="P-loop containing nucleotide triphosphate hydrolases"/>
    <property type="match status" value="1"/>
</dbReference>
<evidence type="ECO:0008006" key="6">
    <source>
        <dbReference type="Google" id="ProtNLM"/>
    </source>
</evidence>
<sequence>MTAGMIAKHQRPVDGVSALPFPSLPPNPPSTGDLHISGNAIVHLGDNYTNNGNDSEAKTYQKLLTSLSYPHMYDRRQQISSAYPDTYQWMLQPLGQEVQQWNCFTTWLHEPRCKPDIYWIQGKPGSGKSTMMKFLYRSLTVQDRLDAWSNERPLMKVQHFFWNSGTLLQKSLTGFYRSLLAQIVEQRPDMVEHVVLTLRKNGSGVSTAGWDGKELNEALLVVVEALCTSVRLILIVDGLDECDGTDLEQEELGDFLTAVAAFDHVKVCCSSRPWNVYKDAFGECPQLRLEDLTRTDIQVYVESRLEHSRRWRLIERHDYLRAAYLVRDIIDRSEGVFLWPRGITPEIASRPQDLDDYFMRIIESIDPQHRRESSALLQLALYEEERFASVFSLRLVDTFFIAQQHEDFVLRPDFDIHSLGFENEHSLLGLLDGAIRKLNSRCRGLLECVDEDMGCISSGNFEAYTRKFGEASSYSERLDRFFSINVEFLHRSLREFLSLPRTEMILHQYTGGRPVDAELYFCSARVVQLMALDRIRHGSELSIGLASHVMSALWANDLSQASASMASIIREAVERLATVEQGPDYWYITKSFVSWHEEQGNFLSLAIDFGLTSYVLESINGHSVQGKLGRPILDYILRPRWVITLHSPNSPWVDQNVITAALACGANPNQRITENGPSVWALYLCFLADHIKDIRENRNGTKQLSSYQALSALISAGAALILPLQWLVSSTLHNSVASSLRRNDGFPFDAETDEIRFRRRWPGVRPVPSTLSAGVGQKTELAFAASDLVQSLSRGFGFDIRPLVQELRRMERGHGVI</sequence>
<feature type="domain" description="DUF7791" evidence="3">
    <location>
        <begin position="364"/>
        <end position="537"/>
    </location>
</feature>
<organism evidence="4 5">
    <name type="scientific">Knufia obscura</name>
    <dbReference type="NCBI Taxonomy" id="1635080"/>
    <lineage>
        <taxon>Eukaryota</taxon>
        <taxon>Fungi</taxon>
        <taxon>Dikarya</taxon>
        <taxon>Ascomycota</taxon>
        <taxon>Pezizomycotina</taxon>
        <taxon>Eurotiomycetes</taxon>
        <taxon>Chaetothyriomycetidae</taxon>
        <taxon>Chaetothyriales</taxon>
        <taxon>Trichomeriaceae</taxon>
        <taxon>Knufia</taxon>
    </lineage>
</organism>
<dbReference type="PANTHER" id="PTHR10039:SF5">
    <property type="entry name" value="NACHT DOMAIN-CONTAINING PROTEIN"/>
    <property type="match status" value="1"/>
</dbReference>
<protein>
    <recommendedName>
        <fullName evidence="6">NACHT domain-containing protein</fullName>
    </recommendedName>
</protein>
<keyword evidence="5" id="KW-1185">Reference proteome</keyword>
<dbReference type="RefSeq" id="XP_064731533.1">
    <property type="nucleotide sequence ID" value="XM_064872875.1"/>
</dbReference>
<dbReference type="EMBL" id="JAVHJV010000004">
    <property type="protein sequence ID" value="KAK5943443.1"/>
    <property type="molecule type" value="Genomic_DNA"/>
</dbReference>
<evidence type="ECO:0000259" key="2">
    <source>
        <dbReference type="Pfam" id="PF24883"/>
    </source>
</evidence>
<comment type="caution">
    <text evidence="4">The sequence shown here is derived from an EMBL/GenBank/DDBJ whole genome shotgun (WGS) entry which is preliminary data.</text>
</comment>
<dbReference type="SUPFAM" id="SSF52540">
    <property type="entry name" value="P-loop containing nucleoside triphosphate hydrolases"/>
    <property type="match status" value="1"/>
</dbReference>
<keyword evidence="1" id="KW-0677">Repeat</keyword>
<name>A0ABR0RT75_9EURO</name>
<evidence type="ECO:0000256" key="1">
    <source>
        <dbReference type="ARBA" id="ARBA00022737"/>
    </source>
</evidence>
<dbReference type="Proteomes" id="UP001334248">
    <property type="component" value="Unassembled WGS sequence"/>
</dbReference>
<evidence type="ECO:0000313" key="4">
    <source>
        <dbReference type="EMBL" id="KAK5943443.1"/>
    </source>
</evidence>
<dbReference type="Pfam" id="PF24883">
    <property type="entry name" value="NPHP3_N"/>
    <property type="match status" value="1"/>
</dbReference>
<dbReference type="InterPro" id="IPR056693">
    <property type="entry name" value="DUF7791"/>
</dbReference>
<dbReference type="InterPro" id="IPR056884">
    <property type="entry name" value="NPHP3-like_N"/>
</dbReference>
<gene>
    <name evidence="4" type="ORF">PMZ80_004450</name>
</gene>
<dbReference type="PANTHER" id="PTHR10039">
    <property type="entry name" value="AMELOGENIN"/>
    <property type="match status" value="1"/>
</dbReference>
<proteinExistence type="predicted"/>
<dbReference type="Pfam" id="PF25053">
    <property type="entry name" value="DUF7791"/>
    <property type="match status" value="1"/>
</dbReference>